<evidence type="ECO:0000256" key="1">
    <source>
        <dbReference type="SAM" id="Phobius"/>
    </source>
</evidence>
<dbReference type="EMBL" id="JACJPW010000084">
    <property type="protein sequence ID" value="MBD2184483.1"/>
    <property type="molecule type" value="Genomic_DNA"/>
</dbReference>
<feature type="transmembrane region" description="Helical" evidence="1">
    <location>
        <begin position="16"/>
        <end position="35"/>
    </location>
</feature>
<dbReference type="AlphaFoldDB" id="A0A926VIN2"/>
<dbReference type="PANTHER" id="PTHR37422">
    <property type="entry name" value="TEICHURONIC ACID BIOSYNTHESIS PROTEIN TUAE"/>
    <property type="match status" value="1"/>
</dbReference>
<sequence>MPNSPTKGFHLRLQPAQAWMVIIGLILFTALCILVRAGRIVNLTFPAGTFAVGLFLYLRYPILYLGFTWWIWFLTPWVRRLADYQSGWTDPSPILLSPYLVTLVTIITFVRYLPKSYQQGGLPFILCVFGSFYGFLVGVVNASIAGAILSYLGWITPILFGFHLFIHWRDYPKLKQNIQRTFLWGVLLTGGYGVVQYLVAPEWDKFWLNNAGTVVFGTPEPLGIRVFSTINSPQPFAVVMMAGLILLFSNKTPLTFPAAAFGYLSFLLSLARSAWLGWLMGLVVFVPSLKPRLQMRLVITILIMALFVIPLTTIEPFSDVINSRIESLTNTKNDTSYNARAEGYNEAMGLAVSEFIGRGVGSSLNIGGDFGSYDSGVLIMLFALGWFGTIPYLGGLLLLFFNIFQSSEASFDPVFSGARAIAIAVFAQIGLNSVQLGIFGVVMWGFLGMAMAARKYYSHQKESHTFGIRKGNLHPLNTT</sequence>
<feature type="transmembrane region" description="Helical" evidence="1">
    <location>
        <begin position="236"/>
        <end position="254"/>
    </location>
</feature>
<keyword evidence="1" id="KW-0812">Transmembrane</keyword>
<keyword evidence="2" id="KW-0436">Ligase</keyword>
<evidence type="ECO:0000313" key="2">
    <source>
        <dbReference type="EMBL" id="MBD2184483.1"/>
    </source>
</evidence>
<proteinExistence type="predicted"/>
<dbReference type="GO" id="GO:0016874">
    <property type="term" value="F:ligase activity"/>
    <property type="evidence" value="ECO:0007669"/>
    <property type="project" value="UniProtKB-KW"/>
</dbReference>
<feature type="transmembrane region" description="Helical" evidence="1">
    <location>
        <begin position="297"/>
        <end position="314"/>
    </location>
</feature>
<dbReference type="InterPro" id="IPR051533">
    <property type="entry name" value="WaaL-like"/>
</dbReference>
<feature type="transmembrane region" description="Helical" evidence="1">
    <location>
        <begin position="122"/>
        <end position="145"/>
    </location>
</feature>
<feature type="transmembrane region" description="Helical" evidence="1">
    <location>
        <begin position="47"/>
        <end position="72"/>
    </location>
</feature>
<name>A0A926VIN2_9CYAN</name>
<gene>
    <name evidence="2" type="ORF">H6G03_26015</name>
</gene>
<evidence type="ECO:0000313" key="3">
    <source>
        <dbReference type="Proteomes" id="UP000641646"/>
    </source>
</evidence>
<feature type="transmembrane region" description="Helical" evidence="1">
    <location>
        <begin position="260"/>
        <end position="285"/>
    </location>
</feature>
<dbReference type="Proteomes" id="UP000641646">
    <property type="component" value="Unassembled WGS sequence"/>
</dbReference>
<keyword evidence="1" id="KW-0472">Membrane</keyword>
<feature type="transmembrane region" description="Helical" evidence="1">
    <location>
        <begin position="181"/>
        <end position="200"/>
    </location>
</feature>
<reference evidence="2" key="1">
    <citation type="journal article" date="2015" name="ISME J.">
        <title>Draft Genome Sequence of Streptomyces incarnatus NRRL8089, which Produces the Nucleoside Antibiotic Sinefungin.</title>
        <authorList>
            <person name="Oshima K."/>
            <person name="Hattori M."/>
            <person name="Shimizu H."/>
            <person name="Fukuda K."/>
            <person name="Nemoto M."/>
            <person name="Inagaki K."/>
            <person name="Tamura T."/>
        </authorList>
    </citation>
    <scope>NUCLEOTIDE SEQUENCE</scope>
    <source>
        <strain evidence="2">FACHB-1375</strain>
    </source>
</reference>
<keyword evidence="3" id="KW-1185">Reference proteome</keyword>
<feature type="transmembrane region" description="Helical" evidence="1">
    <location>
        <begin position="377"/>
        <end position="401"/>
    </location>
</feature>
<reference evidence="2" key="2">
    <citation type="submission" date="2020-08" db="EMBL/GenBank/DDBJ databases">
        <authorList>
            <person name="Chen M."/>
            <person name="Teng W."/>
            <person name="Zhao L."/>
            <person name="Hu C."/>
            <person name="Zhou Y."/>
            <person name="Han B."/>
            <person name="Song L."/>
            <person name="Shu W."/>
        </authorList>
    </citation>
    <scope>NUCLEOTIDE SEQUENCE</scope>
    <source>
        <strain evidence="2">FACHB-1375</strain>
    </source>
</reference>
<feature type="transmembrane region" description="Helical" evidence="1">
    <location>
        <begin position="151"/>
        <end position="169"/>
    </location>
</feature>
<organism evidence="2 3">
    <name type="scientific">Aerosakkonema funiforme FACHB-1375</name>
    <dbReference type="NCBI Taxonomy" id="2949571"/>
    <lineage>
        <taxon>Bacteria</taxon>
        <taxon>Bacillati</taxon>
        <taxon>Cyanobacteriota</taxon>
        <taxon>Cyanophyceae</taxon>
        <taxon>Oscillatoriophycideae</taxon>
        <taxon>Aerosakkonematales</taxon>
        <taxon>Aerosakkonemataceae</taxon>
        <taxon>Aerosakkonema</taxon>
    </lineage>
</organism>
<accession>A0A926VIN2</accession>
<dbReference type="PANTHER" id="PTHR37422:SF13">
    <property type="entry name" value="LIPOPOLYSACCHARIDE BIOSYNTHESIS PROTEIN PA4999-RELATED"/>
    <property type="match status" value="1"/>
</dbReference>
<dbReference type="RefSeq" id="WP_190470948.1">
    <property type="nucleotide sequence ID" value="NZ_JACJPW010000084.1"/>
</dbReference>
<protein>
    <submittedName>
        <fullName evidence="2">O-antigen ligase domain-containing protein</fullName>
    </submittedName>
</protein>
<keyword evidence="1" id="KW-1133">Transmembrane helix</keyword>
<feature type="transmembrane region" description="Helical" evidence="1">
    <location>
        <begin position="92"/>
        <end position="110"/>
    </location>
</feature>
<comment type="caution">
    <text evidence="2">The sequence shown here is derived from an EMBL/GenBank/DDBJ whole genome shotgun (WGS) entry which is preliminary data.</text>
</comment>